<accession>A0ABY2IL32</accession>
<dbReference type="Gene3D" id="3.30.450.40">
    <property type="match status" value="1"/>
</dbReference>
<dbReference type="Pfam" id="PF09339">
    <property type="entry name" value="HTH_IclR"/>
    <property type="match status" value="1"/>
</dbReference>
<dbReference type="RefSeq" id="WP_134562237.1">
    <property type="nucleotide sequence ID" value="NZ_SOFS01000045.1"/>
</dbReference>
<dbReference type="Gene3D" id="1.10.10.10">
    <property type="entry name" value="Winged helix-like DNA-binding domain superfamily/Winged helix DNA-binding domain"/>
    <property type="match status" value="1"/>
</dbReference>
<dbReference type="SMART" id="SM00346">
    <property type="entry name" value="HTH_ICLR"/>
    <property type="match status" value="1"/>
</dbReference>
<protein>
    <submittedName>
        <fullName evidence="4">IclR family transcriptional regulator</fullName>
    </submittedName>
</protein>
<sequence>MALEHRTLISSVQRALRIVDIVSGAPRPMPVKAVAQASGLSLGTAYNLTRTLVHEGYLGTEPDGLVLGLRFPSLRDADAGVFLARVRHTLRQVAGENGATAYLARFSDGRVGLIDIVDAAGTPRSEPWTGLSASPYASALGRQILSQLSREQRADFLAAHGRPPGAHAAPGAPDARGIPAAHAAHAAYAANGSNAAHLAGPASVTNAGTPAGTHTATHLYGTVTLPRPADARGTHQGAAHGNACLAVPVRAPGVIAALGVAVIGEWGTAELGALTLRLRASANALAAQLGAERPVPARA</sequence>
<dbReference type="PANTHER" id="PTHR30136:SF24">
    <property type="entry name" value="HTH-TYPE TRANSCRIPTIONAL REPRESSOR ALLR"/>
    <property type="match status" value="1"/>
</dbReference>
<keyword evidence="1" id="KW-0805">Transcription regulation</keyword>
<gene>
    <name evidence="4" type="ORF">E3O46_17680</name>
</gene>
<evidence type="ECO:0000256" key="1">
    <source>
        <dbReference type="ARBA" id="ARBA00023015"/>
    </source>
</evidence>
<dbReference type="EMBL" id="SOFS01000045">
    <property type="protein sequence ID" value="TFC16740.1"/>
    <property type="molecule type" value="Genomic_DNA"/>
</dbReference>
<dbReference type="Proteomes" id="UP000297604">
    <property type="component" value="Unassembled WGS sequence"/>
</dbReference>
<name>A0ABY2IL32_9MICO</name>
<evidence type="ECO:0000313" key="4">
    <source>
        <dbReference type="EMBL" id="TFC16740.1"/>
    </source>
</evidence>
<dbReference type="InterPro" id="IPR036390">
    <property type="entry name" value="WH_DNA-bd_sf"/>
</dbReference>
<dbReference type="InterPro" id="IPR029016">
    <property type="entry name" value="GAF-like_dom_sf"/>
</dbReference>
<dbReference type="InterPro" id="IPR005471">
    <property type="entry name" value="Tscrpt_reg_IclR_N"/>
</dbReference>
<proteinExistence type="predicted"/>
<dbReference type="SUPFAM" id="SSF55781">
    <property type="entry name" value="GAF domain-like"/>
    <property type="match status" value="1"/>
</dbReference>
<evidence type="ECO:0000313" key="5">
    <source>
        <dbReference type="Proteomes" id="UP000297604"/>
    </source>
</evidence>
<keyword evidence="5" id="KW-1185">Reference proteome</keyword>
<dbReference type="PROSITE" id="PS51077">
    <property type="entry name" value="HTH_ICLR"/>
    <property type="match status" value="1"/>
</dbReference>
<keyword evidence="2" id="KW-0804">Transcription</keyword>
<comment type="caution">
    <text evidence="4">The sequence shown here is derived from an EMBL/GenBank/DDBJ whole genome shotgun (WGS) entry which is preliminary data.</text>
</comment>
<dbReference type="SUPFAM" id="SSF46785">
    <property type="entry name" value="Winged helix' DNA-binding domain"/>
    <property type="match status" value="1"/>
</dbReference>
<dbReference type="PANTHER" id="PTHR30136">
    <property type="entry name" value="HELIX-TURN-HELIX TRANSCRIPTIONAL REGULATOR, ICLR FAMILY"/>
    <property type="match status" value="1"/>
</dbReference>
<feature type="domain" description="HTH iclR-type" evidence="3">
    <location>
        <begin position="9"/>
        <end position="69"/>
    </location>
</feature>
<evidence type="ECO:0000256" key="2">
    <source>
        <dbReference type="ARBA" id="ARBA00023163"/>
    </source>
</evidence>
<evidence type="ECO:0000259" key="3">
    <source>
        <dbReference type="PROSITE" id="PS51077"/>
    </source>
</evidence>
<organism evidence="4 5">
    <name type="scientific">Cryobacterium glucosi</name>
    <dbReference type="NCBI Taxonomy" id="1259175"/>
    <lineage>
        <taxon>Bacteria</taxon>
        <taxon>Bacillati</taxon>
        <taxon>Actinomycetota</taxon>
        <taxon>Actinomycetes</taxon>
        <taxon>Micrococcales</taxon>
        <taxon>Microbacteriaceae</taxon>
        <taxon>Cryobacterium</taxon>
    </lineage>
</organism>
<dbReference type="InterPro" id="IPR036388">
    <property type="entry name" value="WH-like_DNA-bd_sf"/>
</dbReference>
<dbReference type="InterPro" id="IPR050707">
    <property type="entry name" value="HTH_MetabolicPath_Reg"/>
</dbReference>
<reference evidence="4 5" key="1">
    <citation type="submission" date="2019-03" db="EMBL/GenBank/DDBJ databases">
        <title>Genomics of glacier-inhabiting Cryobacterium strains.</title>
        <authorList>
            <person name="Liu Q."/>
            <person name="Xin Y.-H."/>
        </authorList>
    </citation>
    <scope>NUCLEOTIDE SEQUENCE [LARGE SCALE GENOMIC DNA]</scope>
    <source>
        <strain evidence="4 5">MDB1-5</strain>
    </source>
</reference>